<dbReference type="EMBL" id="MK072042">
    <property type="protein sequence ID" value="AYV77385.1"/>
    <property type="molecule type" value="Genomic_DNA"/>
</dbReference>
<protein>
    <submittedName>
        <fullName evidence="1">Uncharacterized protein</fullName>
    </submittedName>
</protein>
<proteinExistence type="predicted"/>
<dbReference type="CDD" id="cd04508">
    <property type="entry name" value="Tudor_SF"/>
    <property type="match status" value="1"/>
</dbReference>
<sequence length="224" mass="25907">MYNEKKICVEQCTANEYSCDMRIGDSVKIFGMILKLSGLPSEPKIEHKIHTVHIDIPIVCHNNKLEIDHTRIEYGDVVELDCIIDQFSITRMKITKTTTGDYLCEQISQTNGQINIEKTYGCIGQMKPIDQIEPSDQDHTKILLPKTYQLSDFKIGEKVLAFWVVDNSIFDFHFYVGHVTKLLKDKIEVNFDDGDSCKVNLDQIKKWNDLPDKFINKTYSTFIF</sequence>
<accession>A0A3G4ZR89</accession>
<organism evidence="1">
    <name type="scientific">Dasosvirus sp</name>
    <dbReference type="NCBI Taxonomy" id="2487764"/>
    <lineage>
        <taxon>Viruses</taxon>
        <taxon>Varidnaviria</taxon>
        <taxon>Bamfordvirae</taxon>
        <taxon>Nucleocytoviricota</taxon>
        <taxon>Megaviricetes</taxon>
        <taxon>Imitervirales</taxon>
        <taxon>Mimiviridae</taxon>
        <taxon>Klosneuvirinae</taxon>
    </lineage>
</organism>
<dbReference type="Gene3D" id="2.30.30.140">
    <property type="match status" value="1"/>
</dbReference>
<evidence type="ECO:0000313" key="1">
    <source>
        <dbReference type="EMBL" id="AYV77385.1"/>
    </source>
</evidence>
<name>A0A3G4ZR89_9VIRU</name>
<reference evidence="1" key="1">
    <citation type="submission" date="2018-10" db="EMBL/GenBank/DDBJ databases">
        <title>Hidden diversity of soil giant viruses.</title>
        <authorList>
            <person name="Schulz F."/>
            <person name="Alteio L."/>
            <person name="Goudeau D."/>
            <person name="Ryan E.M."/>
            <person name="Malmstrom R.R."/>
            <person name="Blanchard J."/>
            <person name="Woyke T."/>
        </authorList>
    </citation>
    <scope>NUCLEOTIDE SEQUENCE</scope>
    <source>
        <strain evidence="1">DSV1</strain>
    </source>
</reference>
<gene>
    <name evidence="1" type="ORF">Dasosvirus1_20</name>
</gene>